<evidence type="ECO:0000313" key="2">
    <source>
        <dbReference type="Proteomes" id="UP001064933"/>
    </source>
</evidence>
<dbReference type="Pfam" id="PF14427">
    <property type="entry name" value="Pput2613-deam"/>
    <property type="match status" value="1"/>
</dbReference>
<reference evidence="1" key="1">
    <citation type="submission" date="2022-10" db="EMBL/GenBank/DDBJ databases">
        <title>Characterization and whole genome sequencing of a new Roseateles species, isolated from fresh water.</title>
        <authorList>
            <person name="Guliayeva D.Y."/>
            <person name="Akhremchuk A.E."/>
            <person name="Sikolenko M.A."/>
            <person name="Valentovich L.N."/>
            <person name="Sidarenka A.V."/>
        </authorList>
    </citation>
    <scope>NUCLEOTIDE SEQUENCE</scope>
    <source>
        <strain evidence="1">BIM B-1768</strain>
    </source>
</reference>
<keyword evidence="2" id="KW-1185">Reference proteome</keyword>
<evidence type="ECO:0008006" key="3">
    <source>
        <dbReference type="Google" id="ProtNLM"/>
    </source>
</evidence>
<dbReference type="EMBL" id="CP104562">
    <property type="protein sequence ID" value="UXH76193.1"/>
    <property type="molecule type" value="Genomic_DNA"/>
</dbReference>
<gene>
    <name evidence="1" type="ORF">N4261_14050</name>
</gene>
<proteinExistence type="predicted"/>
<dbReference type="RefSeq" id="WP_261755926.1">
    <property type="nucleotide sequence ID" value="NZ_CP104562.2"/>
</dbReference>
<protein>
    <recommendedName>
        <fullName evidence="3">Deaminase</fullName>
    </recommendedName>
</protein>
<organism evidence="1 2">
    <name type="scientific">Roseateles amylovorans</name>
    <dbReference type="NCBI Taxonomy" id="2978473"/>
    <lineage>
        <taxon>Bacteria</taxon>
        <taxon>Pseudomonadati</taxon>
        <taxon>Pseudomonadota</taxon>
        <taxon>Betaproteobacteria</taxon>
        <taxon>Burkholderiales</taxon>
        <taxon>Sphaerotilaceae</taxon>
        <taxon>Roseateles</taxon>
    </lineage>
</organism>
<dbReference type="InterPro" id="IPR027472">
    <property type="entry name" value="Pput2613-NH3ase"/>
</dbReference>
<dbReference type="Proteomes" id="UP001064933">
    <property type="component" value="Chromosome"/>
</dbReference>
<accession>A0ABY6ATD4</accession>
<evidence type="ECO:0000313" key="1">
    <source>
        <dbReference type="EMBL" id="UXH76193.1"/>
    </source>
</evidence>
<name>A0ABY6ATD4_9BURK</name>
<sequence length="135" mass="14472">MQAITTAEARTIVGGANCPRTGPVGVVPKRHNANALVRDADGNIVGHQRFVSGNMTPEEAAVGGGFRGPTNATHTEARATTQMEIPQGGSMTITGQKVPCTHCRGYMNRAAYANDATIKYQWREDGKTKTWTTKK</sequence>